<gene>
    <name evidence="2" type="ORF">P280DRAFT_537996</name>
</gene>
<dbReference type="PANTHER" id="PTHR33112:SF10">
    <property type="entry name" value="TOL"/>
    <property type="match status" value="1"/>
</dbReference>
<dbReference type="PANTHER" id="PTHR33112">
    <property type="entry name" value="DOMAIN PROTEIN, PUTATIVE-RELATED"/>
    <property type="match status" value="1"/>
</dbReference>
<name>A0A6A6S908_9PLEO</name>
<reference evidence="2" key="1">
    <citation type="journal article" date="2020" name="Stud. Mycol.">
        <title>101 Dothideomycetes genomes: a test case for predicting lifestyles and emergence of pathogens.</title>
        <authorList>
            <person name="Haridas S."/>
            <person name="Albert R."/>
            <person name="Binder M."/>
            <person name="Bloem J."/>
            <person name="Labutti K."/>
            <person name="Salamov A."/>
            <person name="Andreopoulos B."/>
            <person name="Baker S."/>
            <person name="Barry K."/>
            <person name="Bills G."/>
            <person name="Bluhm B."/>
            <person name="Cannon C."/>
            <person name="Castanera R."/>
            <person name="Culley D."/>
            <person name="Daum C."/>
            <person name="Ezra D."/>
            <person name="Gonzalez J."/>
            <person name="Henrissat B."/>
            <person name="Kuo A."/>
            <person name="Liang C."/>
            <person name="Lipzen A."/>
            <person name="Lutzoni F."/>
            <person name="Magnuson J."/>
            <person name="Mondo S."/>
            <person name="Nolan M."/>
            <person name="Ohm R."/>
            <person name="Pangilinan J."/>
            <person name="Park H.-J."/>
            <person name="Ramirez L."/>
            <person name="Alfaro M."/>
            <person name="Sun H."/>
            <person name="Tritt A."/>
            <person name="Yoshinaga Y."/>
            <person name="Zwiers L.-H."/>
            <person name="Turgeon B."/>
            <person name="Goodwin S."/>
            <person name="Spatafora J."/>
            <person name="Crous P."/>
            <person name="Grigoriev I."/>
        </authorList>
    </citation>
    <scope>NUCLEOTIDE SEQUENCE</scope>
    <source>
        <strain evidence="2">CBS 473.64</strain>
    </source>
</reference>
<dbReference type="OrthoDB" id="4161196at2759"/>
<keyword evidence="3" id="KW-1185">Reference proteome</keyword>
<organism evidence="2 3">
    <name type="scientific">Massarina eburnea CBS 473.64</name>
    <dbReference type="NCBI Taxonomy" id="1395130"/>
    <lineage>
        <taxon>Eukaryota</taxon>
        <taxon>Fungi</taxon>
        <taxon>Dikarya</taxon>
        <taxon>Ascomycota</taxon>
        <taxon>Pezizomycotina</taxon>
        <taxon>Dothideomycetes</taxon>
        <taxon>Pleosporomycetidae</taxon>
        <taxon>Pleosporales</taxon>
        <taxon>Massarineae</taxon>
        <taxon>Massarinaceae</taxon>
        <taxon>Massarina</taxon>
    </lineage>
</organism>
<feature type="domain" description="Heterokaryon incompatibility" evidence="1">
    <location>
        <begin position="74"/>
        <end position="230"/>
    </location>
</feature>
<dbReference type="Pfam" id="PF06985">
    <property type="entry name" value="HET"/>
    <property type="match status" value="1"/>
</dbReference>
<dbReference type="AlphaFoldDB" id="A0A6A6S908"/>
<accession>A0A6A6S908</accession>
<dbReference type="EMBL" id="MU006779">
    <property type="protein sequence ID" value="KAF2644205.1"/>
    <property type="molecule type" value="Genomic_DNA"/>
</dbReference>
<feature type="non-terminal residue" evidence="2">
    <location>
        <position position="1"/>
    </location>
</feature>
<dbReference type="InterPro" id="IPR010730">
    <property type="entry name" value="HET"/>
</dbReference>
<dbReference type="Proteomes" id="UP000799753">
    <property type="component" value="Unassembled WGS sequence"/>
</dbReference>
<proteinExistence type="predicted"/>
<evidence type="ECO:0000259" key="1">
    <source>
        <dbReference type="Pfam" id="PF06985"/>
    </source>
</evidence>
<sequence length="499" mass="56942">GTGSVRSDMQIGFPVLPDSEIRFKVLLEWLRACDERHGMFGCHLKSSPQLPTRVLDVGGKLRLHISEPGERGDYFVLSHCWGNISEEKKREHCLSLDNVDARRNDRGFDIGVLPQTFQDGITVARKLGKRYLWIDSLCIIQYGDNFEDWKKEAKVMGAVFRNAYCTIAATSARDSTRGFLARPTTQHKEPQYVKALHYSRGPVYISRVLDDYYSDVETGVLNQRAWVLQERALSRRTIHFTHNQTYWECGEVVPTDCLYRSSKSLFLGDPMFPAFLARPRGRDKVELFRHVFSMHTQLDITVPTDRPIAISGLVDRMAEAFRTTATHGIFDDYLHRSLLWQRNGATRMQRISYAADRRVPSGSWMAYTGQIEYMKIGCRRVEWDKRVRFTDGILRARVMAFRPCEIASTDGGICDIRDGGIENKGGWLKFDGDDRIDVQILECVVLGRDMDSHIKRKCRVLVVSPVCLGGYKTFETVGVGYIPQSFISFQNNAVVAVII</sequence>
<protein>
    <submittedName>
        <fullName evidence="2">HET-domain-containing protein</fullName>
    </submittedName>
</protein>
<evidence type="ECO:0000313" key="3">
    <source>
        <dbReference type="Proteomes" id="UP000799753"/>
    </source>
</evidence>
<evidence type="ECO:0000313" key="2">
    <source>
        <dbReference type="EMBL" id="KAF2644205.1"/>
    </source>
</evidence>